<evidence type="ECO:0000313" key="2">
    <source>
        <dbReference type="Proteomes" id="UP000011519"/>
    </source>
</evidence>
<proteinExistence type="predicted"/>
<name>L9ZV18_9EURY</name>
<keyword evidence="2" id="KW-1185">Reference proteome</keyword>
<gene>
    <name evidence="1" type="ORF">C483_12548</name>
</gene>
<dbReference type="EMBL" id="AOIM01000035">
    <property type="protein sequence ID" value="ELY90340.1"/>
    <property type="molecule type" value="Genomic_DNA"/>
</dbReference>
<evidence type="ECO:0000313" key="1">
    <source>
        <dbReference type="EMBL" id="ELY90340.1"/>
    </source>
</evidence>
<reference evidence="1 2" key="1">
    <citation type="journal article" date="2014" name="PLoS Genet.">
        <title>Phylogenetically driven sequencing of extremely halophilic archaea reveals strategies for static and dynamic osmo-response.</title>
        <authorList>
            <person name="Becker E.A."/>
            <person name="Seitzer P.M."/>
            <person name="Tritt A."/>
            <person name="Larsen D."/>
            <person name="Krusor M."/>
            <person name="Yao A.I."/>
            <person name="Wu D."/>
            <person name="Madern D."/>
            <person name="Eisen J.A."/>
            <person name="Darling A.E."/>
            <person name="Facciotti M.T."/>
        </authorList>
    </citation>
    <scope>NUCLEOTIDE SEQUENCE [LARGE SCALE GENOMIC DNA]</scope>
    <source>
        <strain evidence="1 2">JCM 10989</strain>
    </source>
</reference>
<accession>L9ZV18</accession>
<dbReference type="Proteomes" id="UP000011519">
    <property type="component" value="Unassembled WGS sequence"/>
</dbReference>
<dbReference type="AlphaFoldDB" id="L9ZV18"/>
<sequence>MNETSEPESKSYIELADYPVLVDSLTDERRPIDAYVFLNDELVADERERDHEVFRWGDLTEVATARLQESIDSGEDLLVVQTRVSFDPDATTGLPIVVEFEDDHTAVRPRYDEAGRSEWQGPESWETETGSVMIRSYESIPEDAAERVRVSFDIRQ</sequence>
<dbReference type="PATRIC" id="fig|1227493.4.peg.2512"/>
<organism evidence="1 2">
    <name type="scientific">Natrialba hulunbeirensis JCM 10989</name>
    <dbReference type="NCBI Taxonomy" id="1227493"/>
    <lineage>
        <taxon>Archaea</taxon>
        <taxon>Methanobacteriati</taxon>
        <taxon>Methanobacteriota</taxon>
        <taxon>Stenosarchaea group</taxon>
        <taxon>Halobacteria</taxon>
        <taxon>Halobacteriales</taxon>
        <taxon>Natrialbaceae</taxon>
        <taxon>Natrialba</taxon>
    </lineage>
</organism>
<protein>
    <submittedName>
        <fullName evidence="1">Uncharacterized protein</fullName>
    </submittedName>
</protein>
<comment type="caution">
    <text evidence="1">The sequence shown here is derived from an EMBL/GenBank/DDBJ whole genome shotgun (WGS) entry which is preliminary data.</text>
</comment>